<dbReference type="InterPro" id="IPR036851">
    <property type="entry name" value="Chloroperoxidase-like_sf"/>
</dbReference>
<dbReference type="PANTHER" id="PTHR33577:SF1">
    <property type="entry name" value="HEME HALOPEROXIDASE FAMILY PROFILE DOMAIN-CONTAINING PROTEIN"/>
    <property type="match status" value="1"/>
</dbReference>
<dbReference type="Gene3D" id="1.10.489.10">
    <property type="entry name" value="Chloroperoxidase-like"/>
    <property type="match status" value="1"/>
</dbReference>
<keyword evidence="6" id="KW-0408">Iron</keyword>
<dbReference type="InterPro" id="IPR000028">
    <property type="entry name" value="Chloroperoxidase"/>
</dbReference>
<dbReference type="OrthoDB" id="407298at2759"/>
<dbReference type="AlphaFoldDB" id="A0A6A6WD13"/>
<comment type="cofactor">
    <cofactor evidence="1">
        <name>heme b</name>
        <dbReference type="ChEBI" id="CHEBI:60344"/>
    </cofactor>
</comment>
<proteinExistence type="inferred from homology"/>
<feature type="chain" id="PRO_5025330466" description="Heme haloperoxidase family profile domain-containing protein" evidence="8">
    <location>
        <begin position="20"/>
        <end position="439"/>
    </location>
</feature>
<protein>
    <recommendedName>
        <fullName evidence="9">Heme haloperoxidase family profile domain-containing protein</fullName>
    </recommendedName>
</protein>
<keyword evidence="4" id="KW-0479">Metal-binding</keyword>
<dbReference type="Pfam" id="PF01328">
    <property type="entry name" value="Peroxidase_2"/>
    <property type="match status" value="1"/>
</dbReference>
<keyword evidence="3" id="KW-0349">Heme</keyword>
<dbReference type="EMBL" id="ML996567">
    <property type="protein sequence ID" value="KAF2760718.1"/>
    <property type="molecule type" value="Genomic_DNA"/>
</dbReference>
<sequence>MLSKTSAVAAVLFAQSALAFPSLAHLDQLPKVQDGETVARSTPASELHAADIENAIRAIQGVSGNNVPDPSLAIGFDAAKQYVSNQGKYAYVAPGPSDARGPCPGLNAMANHGYIPHNGVASLQQFIDGTYTVFGMGKDLGGFLAILGGVLDGPLTKWSIGGLSAAAPGGTGLTGSHNKYEGDASPTRPDLYQYGDNWTVRREQWQALYDTQAGVSDADANYNLKVLQEFRSKRFDESKAQNPYFFNGPFSGVAVQPAAYTFIYRFMGNKSAEHPDGVLNRETLKAFFGMSQDNQGSWTGGAGYETIPDNWYKRAIGAEYTIPFFILDLIQEASVYPKFLDIGGNTGTPNSFTGVDIENLTGGVFNAKTLLQGNNLFCFAFQFVQQGEPDLLTSLLTTLTGDAGRAILSLGCPSLYKINEDQLKAYPGYIRSQNGENGV</sequence>
<feature type="domain" description="Heme haloperoxidase family profile" evidence="9">
    <location>
        <begin position="87"/>
        <end position="331"/>
    </location>
</feature>
<keyword evidence="8" id="KW-0732">Signal</keyword>
<keyword evidence="2" id="KW-0575">Peroxidase</keyword>
<evidence type="ECO:0000256" key="1">
    <source>
        <dbReference type="ARBA" id="ARBA00001970"/>
    </source>
</evidence>
<keyword evidence="5" id="KW-0560">Oxidoreductase</keyword>
<reference evidence="10" key="1">
    <citation type="journal article" date="2020" name="Stud. Mycol.">
        <title>101 Dothideomycetes genomes: a test case for predicting lifestyles and emergence of pathogens.</title>
        <authorList>
            <person name="Haridas S."/>
            <person name="Albert R."/>
            <person name="Binder M."/>
            <person name="Bloem J."/>
            <person name="Labutti K."/>
            <person name="Salamov A."/>
            <person name="Andreopoulos B."/>
            <person name="Baker S."/>
            <person name="Barry K."/>
            <person name="Bills G."/>
            <person name="Bluhm B."/>
            <person name="Cannon C."/>
            <person name="Castanera R."/>
            <person name="Culley D."/>
            <person name="Daum C."/>
            <person name="Ezra D."/>
            <person name="Gonzalez J."/>
            <person name="Henrissat B."/>
            <person name="Kuo A."/>
            <person name="Liang C."/>
            <person name="Lipzen A."/>
            <person name="Lutzoni F."/>
            <person name="Magnuson J."/>
            <person name="Mondo S."/>
            <person name="Nolan M."/>
            <person name="Ohm R."/>
            <person name="Pangilinan J."/>
            <person name="Park H.-J."/>
            <person name="Ramirez L."/>
            <person name="Alfaro M."/>
            <person name="Sun H."/>
            <person name="Tritt A."/>
            <person name="Yoshinaga Y."/>
            <person name="Zwiers L.-H."/>
            <person name="Turgeon B."/>
            <person name="Goodwin S."/>
            <person name="Spatafora J."/>
            <person name="Crous P."/>
            <person name="Grigoriev I."/>
        </authorList>
    </citation>
    <scope>NUCLEOTIDE SEQUENCE</scope>
    <source>
        <strain evidence="10">CBS 121739</strain>
    </source>
</reference>
<comment type="similarity">
    <text evidence="7">Belongs to the chloroperoxidase family.</text>
</comment>
<gene>
    <name evidence="10" type="ORF">EJ05DRAFT_240758</name>
</gene>
<dbReference type="RefSeq" id="XP_033603169.1">
    <property type="nucleotide sequence ID" value="XM_033740050.1"/>
</dbReference>
<evidence type="ECO:0000256" key="2">
    <source>
        <dbReference type="ARBA" id="ARBA00022559"/>
    </source>
</evidence>
<organism evidence="10 11">
    <name type="scientific">Pseudovirgaria hyperparasitica</name>
    <dbReference type="NCBI Taxonomy" id="470096"/>
    <lineage>
        <taxon>Eukaryota</taxon>
        <taxon>Fungi</taxon>
        <taxon>Dikarya</taxon>
        <taxon>Ascomycota</taxon>
        <taxon>Pezizomycotina</taxon>
        <taxon>Dothideomycetes</taxon>
        <taxon>Dothideomycetes incertae sedis</taxon>
        <taxon>Acrospermales</taxon>
        <taxon>Acrospermaceae</taxon>
        <taxon>Pseudovirgaria</taxon>
    </lineage>
</organism>
<evidence type="ECO:0000256" key="4">
    <source>
        <dbReference type="ARBA" id="ARBA00022723"/>
    </source>
</evidence>
<dbReference type="GeneID" id="54481104"/>
<dbReference type="Proteomes" id="UP000799437">
    <property type="component" value="Unassembled WGS sequence"/>
</dbReference>
<dbReference type="PROSITE" id="PS51405">
    <property type="entry name" value="HEME_HALOPEROXIDASE"/>
    <property type="match status" value="1"/>
</dbReference>
<evidence type="ECO:0000256" key="6">
    <source>
        <dbReference type="ARBA" id="ARBA00023004"/>
    </source>
</evidence>
<name>A0A6A6WD13_9PEZI</name>
<dbReference type="SUPFAM" id="SSF47571">
    <property type="entry name" value="Cloroperoxidase"/>
    <property type="match status" value="1"/>
</dbReference>
<evidence type="ECO:0000256" key="8">
    <source>
        <dbReference type="SAM" id="SignalP"/>
    </source>
</evidence>
<feature type="signal peptide" evidence="8">
    <location>
        <begin position="1"/>
        <end position="19"/>
    </location>
</feature>
<evidence type="ECO:0000313" key="11">
    <source>
        <dbReference type="Proteomes" id="UP000799437"/>
    </source>
</evidence>
<evidence type="ECO:0000256" key="5">
    <source>
        <dbReference type="ARBA" id="ARBA00023002"/>
    </source>
</evidence>
<dbReference type="PANTHER" id="PTHR33577">
    <property type="entry name" value="STERIGMATOCYSTIN BIOSYNTHESIS PEROXIDASE STCC-RELATED"/>
    <property type="match status" value="1"/>
</dbReference>
<evidence type="ECO:0000256" key="7">
    <source>
        <dbReference type="ARBA" id="ARBA00025795"/>
    </source>
</evidence>
<evidence type="ECO:0000256" key="3">
    <source>
        <dbReference type="ARBA" id="ARBA00022617"/>
    </source>
</evidence>
<keyword evidence="11" id="KW-1185">Reference proteome</keyword>
<dbReference type="GO" id="GO:0046872">
    <property type="term" value="F:metal ion binding"/>
    <property type="evidence" value="ECO:0007669"/>
    <property type="project" value="UniProtKB-KW"/>
</dbReference>
<evidence type="ECO:0000259" key="9">
    <source>
        <dbReference type="PROSITE" id="PS51405"/>
    </source>
</evidence>
<accession>A0A6A6WD13</accession>
<dbReference type="GO" id="GO:0004601">
    <property type="term" value="F:peroxidase activity"/>
    <property type="evidence" value="ECO:0007669"/>
    <property type="project" value="UniProtKB-KW"/>
</dbReference>
<evidence type="ECO:0000313" key="10">
    <source>
        <dbReference type="EMBL" id="KAF2760718.1"/>
    </source>
</evidence>